<keyword evidence="3" id="KW-1185">Reference proteome</keyword>
<reference evidence="2" key="1">
    <citation type="submission" date="2016-12" db="EMBL/GenBank/DDBJ databases">
        <title>The genomes of Aspergillus section Nigri reveals drivers in fungal speciation.</title>
        <authorList>
            <consortium name="DOE Joint Genome Institute"/>
            <person name="Vesth T.C."/>
            <person name="Nybo J."/>
            <person name="Theobald S."/>
            <person name="Brandl J."/>
            <person name="Frisvad J.C."/>
            <person name="Nielsen K.F."/>
            <person name="Lyhne E.K."/>
            <person name="Kogle M.E."/>
            <person name="Kuo A."/>
            <person name="Riley R."/>
            <person name="Clum A."/>
            <person name="Nolan M."/>
            <person name="Lipzen A."/>
            <person name="Salamov A."/>
            <person name="Henrissat B."/>
            <person name="Wiebenga A."/>
            <person name="De vries R.P."/>
            <person name="Grigoriev I.V."/>
            <person name="Mortensen U.H."/>
            <person name="Andersen M.R."/>
            <person name="Baker S.E."/>
        </authorList>
    </citation>
    <scope>NUCLEOTIDE SEQUENCE</scope>
    <source>
        <strain evidence="2">IBT 28561</strain>
    </source>
</reference>
<evidence type="ECO:0000256" key="1">
    <source>
        <dbReference type="SAM" id="Phobius"/>
    </source>
</evidence>
<keyword evidence="1" id="KW-1133">Transmembrane helix</keyword>
<name>A0A2I1D2U3_ASPC2</name>
<proteinExistence type="predicted"/>
<sequence>MWALTTSRLTWAPTSDRTRIECAYMRRHRGIIRLESITTPETERTVRCVALASTVHWLAPRIPATKLLTNWARSSTKLAVAATTSIHRHNDSEPCGLGSLIYNTRGGPLLDFPSLCFRAFAGGSVEIEYFSIYWGHEAHASPLGIVCASVGVRFACMGGLVLVLTACLWLGQTMRMDEDTFWVVGTCGFFVVLPLPSALLLVCEPS</sequence>
<dbReference type="VEuPathDB" id="FungiDB:P168DRAFT_153894"/>
<evidence type="ECO:0000313" key="2">
    <source>
        <dbReference type="EMBL" id="PKY04193.1"/>
    </source>
</evidence>
<dbReference type="AlphaFoldDB" id="A0A2I1D2U3"/>
<accession>A0A2I1D2U3</accession>
<keyword evidence="1" id="KW-0472">Membrane</keyword>
<dbReference type="RefSeq" id="XP_024692787.1">
    <property type="nucleotide sequence ID" value="XM_024832811.1"/>
</dbReference>
<organism evidence="2 3">
    <name type="scientific">Aspergillus campestris (strain IBT 28561)</name>
    <dbReference type="NCBI Taxonomy" id="1392248"/>
    <lineage>
        <taxon>Eukaryota</taxon>
        <taxon>Fungi</taxon>
        <taxon>Dikarya</taxon>
        <taxon>Ascomycota</taxon>
        <taxon>Pezizomycotina</taxon>
        <taxon>Eurotiomycetes</taxon>
        <taxon>Eurotiomycetidae</taxon>
        <taxon>Eurotiales</taxon>
        <taxon>Aspergillaceae</taxon>
        <taxon>Aspergillus</taxon>
        <taxon>Aspergillus subgen. Circumdati</taxon>
    </lineage>
</organism>
<feature type="transmembrane region" description="Helical" evidence="1">
    <location>
        <begin position="150"/>
        <end position="170"/>
    </location>
</feature>
<evidence type="ECO:0000313" key="3">
    <source>
        <dbReference type="Proteomes" id="UP000234254"/>
    </source>
</evidence>
<protein>
    <submittedName>
        <fullName evidence="2">Uncharacterized protein</fullName>
    </submittedName>
</protein>
<dbReference type="EMBL" id="MSFM01000006">
    <property type="protein sequence ID" value="PKY04193.1"/>
    <property type="molecule type" value="Genomic_DNA"/>
</dbReference>
<dbReference type="GeneID" id="36540334"/>
<feature type="transmembrane region" description="Helical" evidence="1">
    <location>
        <begin position="182"/>
        <end position="202"/>
    </location>
</feature>
<dbReference type="Proteomes" id="UP000234254">
    <property type="component" value="Unassembled WGS sequence"/>
</dbReference>
<comment type="caution">
    <text evidence="2">The sequence shown here is derived from an EMBL/GenBank/DDBJ whole genome shotgun (WGS) entry which is preliminary data.</text>
</comment>
<keyword evidence="1" id="KW-0812">Transmembrane</keyword>
<gene>
    <name evidence="2" type="ORF">P168DRAFT_153894</name>
</gene>